<gene>
    <name evidence="6" type="ORF">DI536_21655</name>
</gene>
<dbReference type="AlphaFoldDB" id="A0A2W5T379"/>
<reference evidence="6 7" key="1">
    <citation type="submission" date="2017-08" db="EMBL/GenBank/DDBJ databases">
        <title>Infants hospitalized years apart are colonized by the same room-sourced microbial strains.</title>
        <authorList>
            <person name="Brooks B."/>
            <person name="Olm M.R."/>
            <person name="Firek B.A."/>
            <person name="Baker R."/>
            <person name="Thomas B.C."/>
            <person name="Morowitz M.J."/>
            <person name="Banfield J.F."/>
        </authorList>
    </citation>
    <scope>NUCLEOTIDE SEQUENCE [LARGE SCALE GENOMIC DNA]</scope>
    <source>
        <strain evidence="6">S2_003_000_R2_14</strain>
    </source>
</reference>
<feature type="domain" description="HTH tetR-type" evidence="5">
    <location>
        <begin position="7"/>
        <end position="67"/>
    </location>
</feature>
<evidence type="ECO:0000256" key="2">
    <source>
        <dbReference type="ARBA" id="ARBA00023125"/>
    </source>
</evidence>
<evidence type="ECO:0000313" key="6">
    <source>
        <dbReference type="EMBL" id="PZR09552.1"/>
    </source>
</evidence>
<protein>
    <recommendedName>
        <fullName evidence="5">HTH tetR-type domain-containing protein</fullName>
    </recommendedName>
</protein>
<keyword evidence="3" id="KW-0804">Transcription</keyword>
<evidence type="ECO:0000313" key="7">
    <source>
        <dbReference type="Proteomes" id="UP000249061"/>
    </source>
</evidence>
<name>A0A2W5T379_9BACT</name>
<sequence>MRDKQREETRKKLYHAALEVFCRDGVAACRIEDIAQKAAVSRAAFYFHFPSKDDVLLELLKESETPLCEAIEALPPTATLQDVFNTVISNMSAFWSEGERRKLLVEMFSVSMRRTTIVHDREAEVVRAVVTRRFQAASERKELSSAMPPEILSDFYLLNCLAAMASWCVQPIMPLADMLHGVTHLFMQGAGPQE</sequence>
<dbReference type="SUPFAM" id="SSF46689">
    <property type="entry name" value="Homeodomain-like"/>
    <property type="match status" value="1"/>
</dbReference>
<evidence type="ECO:0000256" key="4">
    <source>
        <dbReference type="PROSITE-ProRule" id="PRU00335"/>
    </source>
</evidence>
<organism evidence="6 7">
    <name type="scientific">Archangium gephyra</name>
    <dbReference type="NCBI Taxonomy" id="48"/>
    <lineage>
        <taxon>Bacteria</taxon>
        <taxon>Pseudomonadati</taxon>
        <taxon>Myxococcota</taxon>
        <taxon>Myxococcia</taxon>
        <taxon>Myxococcales</taxon>
        <taxon>Cystobacterineae</taxon>
        <taxon>Archangiaceae</taxon>
        <taxon>Archangium</taxon>
    </lineage>
</organism>
<keyword evidence="2 4" id="KW-0238">DNA-binding</keyword>
<dbReference type="EMBL" id="QFQP01000020">
    <property type="protein sequence ID" value="PZR09552.1"/>
    <property type="molecule type" value="Genomic_DNA"/>
</dbReference>
<proteinExistence type="predicted"/>
<dbReference type="GO" id="GO:0000976">
    <property type="term" value="F:transcription cis-regulatory region binding"/>
    <property type="evidence" value="ECO:0007669"/>
    <property type="project" value="TreeGrafter"/>
</dbReference>
<evidence type="ECO:0000259" key="5">
    <source>
        <dbReference type="PROSITE" id="PS50977"/>
    </source>
</evidence>
<dbReference type="InterPro" id="IPR009057">
    <property type="entry name" value="Homeodomain-like_sf"/>
</dbReference>
<evidence type="ECO:0000256" key="3">
    <source>
        <dbReference type="ARBA" id="ARBA00023163"/>
    </source>
</evidence>
<dbReference type="PRINTS" id="PR00455">
    <property type="entry name" value="HTHTETR"/>
</dbReference>
<accession>A0A2W5T379</accession>
<feature type="DNA-binding region" description="H-T-H motif" evidence="4">
    <location>
        <begin position="30"/>
        <end position="49"/>
    </location>
</feature>
<dbReference type="InterPro" id="IPR050109">
    <property type="entry name" value="HTH-type_TetR-like_transc_reg"/>
</dbReference>
<comment type="caution">
    <text evidence="6">The sequence shown here is derived from an EMBL/GenBank/DDBJ whole genome shotgun (WGS) entry which is preliminary data.</text>
</comment>
<dbReference type="Proteomes" id="UP000249061">
    <property type="component" value="Unassembled WGS sequence"/>
</dbReference>
<dbReference type="Gene3D" id="1.10.357.10">
    <property type="entry name" value="Tetracycline Repressor, domain 2"/>
    <property type="match status" value="1"/>
</dbReference>
<dbReference type="GO" id="GO:0003700">
    <property type="term" value="F:DNA-binding transcription factor activity"/>
    <property type="evidence" value="ECO:0007669"/>
    <property type="project" value="TreeGrafter"/>
</dbReference>
<dbReference type="PANTHER" id="PTHR30055:SF234">
    <property type="entry name" value="HTH-TYPE TRANSCRIPTIONAL REGULATOR BETI"/>
    <property type="match status" value="1"/>
</dbReference>
<keyword evidence="1" id="KW-0805">Transcription regulation</keyword>
<dbReference type="InterPro" id="IPR001647">
    <property type="entry name" value="HTH_TetR"/>
</dbReference>
<evidence type="ECO:0000256" key="1">
    <source>
        <dbReference type="ARBA" id="ARBA00023015"/>
    </source>
</evidence>
<dbReference type="Pfam" id="PF00440">
    <property type="entry name" value="TetR_N"/>
    <property type="match status" value="1"/>
</dbReference>
<dbReference type="PANTHER" id="PTHR30055">
    <property type="entry name" value="HTH-TYPE TRANSCRIPTIONAL REGULATOR RUTR"/>
    <property type="match status" value="1"/>
</dbReference>
<dbReference type="PROSITE" id="PS50977">
    <property type="entry name" value="HTH_TETR_2"/>
    <property type="match status" value="1"/>
</dbReference>